<comment type="caution">
    <text evidence="3">The sequence shown here is derived from an EMBL/GenBank/DDBJ whole genome shotgun (WGS) entry which is preliminary data.</text>
</comment>
<dbReference type="AlphaFoldDB" id="A0A6I4IS62"/>
<evidence type="ECO:0000259" key="2">
    <source>
        <dbReference type="Pfam" id="PF19783"/>
    </source>
</evidence>
<name>A0A6I4IS62_9FLAO</name>
<evidence type="ECO:0000313" key="4">
    <source>
        <dbReference type="Proteomes" id="UP000431264"/>
    </source>
</evidence>
<protein>
    <recommendedName>
        <fullName evidence="2">DUF6268 domain-containing protein</fullName>
    </recommendedName>
</protein>
<proteinExistence type="predicted"/>
<dbReference type="Proteomes" id="UP000431264">
    <property type="component" value="Unassembled WGS sequence"/>
</dbReference>
<evidence type="ECO:0000256" key="1">
    <source>
        <dbReference type="SAM" id="SignalP"/>
    </source>
</evidence>
<evidence type="ECO:0000313" key="3">
    <source>
        <dbReference type="EMBL" id="MVO08497.1"/>
    </source>
</evidence>
<dbReference type="EMBL" id="WQLW01000002">
    <property type="protein sequence ID" value="MVO08497.1"/>
    <property type="molecule type" value="Genomic_DNA"/>
</dbReference>
<feature type="chain" id="PRO_5026173831" description="DUF6268 domain-containing protein" evidence="1">
    <location>
        <begin position="21"/>
        <end position="303"/>
    </location>
</feature>
<sequence>MRFQKRIVVIALLFASWVHAQFDTDAIHLNVSHIPNSDLKNADARADLTEVDFQSFTPTIRIGKNTKLNSIINYRLYDYNFDSPVPESDNYPDNMHHFKYTLLVRQKINEHWNAYIAPRLNIRTDFKSNFTYRDLFPALTAMFVKDVVRNPHYKYGIGINFNNNNGKFRVLPTAYFQYQKDNMKISAFIPSKASITFANEKYAYGFGYHSESNITHLNLSDDPAVNPNNITYLRNMNVFVYPSYSRNLGSDIWVTLKAGITILRLYEQYNSSFDDITDYYNDSFKPNAYFSIGFSYKVDDSKK</sequence>
<keyword evidence="4" id="KW-1185">Reference proteome</keyword>
<gene>
    <name evidence="3" type="ORF">GOQ30_04880</name>
</gene>
<accession>A0A6I4IS62</accession>
<keyword evidence="1" id="KW-0732">Signal</keyword>
<organism evidence="3 4">
    <name type="scientific">Flavobacterium profundi</name>
    <dbReference type="NCBI Taxonomy" id="1774945"/>
    <lineage>
        <taxon>Bacteria</taxon>
        <taxon>Pseudomonadati</taxon>
        <taxon>Bacteroidota</taxon>
        <taxon>Flavobacteriia</taxon>
        <taxon>Flavobacteriales</taxon>
        <taxon>Flavobacteriaceae</taxon>
        <taxon>Flavobacterium</taxon>
    </lineage>
</organism>
<dbReference type="RefSeq" id="WP_140996883.1">
    <property type="nucleotide sequence ID" value="NZ_VDCZ01000002.1"/>
</dbReference>
<dbReference type="OrthoDB" id="1446218at2"/>
<dbReference type="Pfam" id="PF19783">
    <property type="entry name" value="DUF6268"/>
    <property type="match status" value="1"/>
</dbReference>
<feature type="signal peptide" evidence="1">
    <location>
        <begin position="1"/>
        <end position="20"/>
    </location>
</feature>
<reference evidence="4" key="1">
    <citation type="submission" date="2019-05" db="EMBL/GenBank/DDBJ databases">
        <title>Flavobacterium profundi sp. nov., isolated from a deep-sea seamount.</title>
        <authorList>
            <person name="Zhang D.-C."/>
        </authorList>
    </citation>
    <scope>NUCLEOTIDE SEQUENCE [LARGE SCALE GENOMIC DNA]</scope>
    <source>
        <strain evidence="4">TP390</strain>
    </source>
</reference>
<feature type="domain" description="DUF6268" evidence="2">
    <location>
        <begin position="18"/>
        <end position="297"/>
    </location>
</feature>
<dbReference type="InterPro" id="IPR046235">
    <property type="entry name" value="DUF6268"/>
</dbReference>